<name>A0A922L9T1_DERFA</name>
<keyword evidence="8" id="KW-1185">Reference proteome</keyword>
<gene>
    <name evidence="7" type="primary">TPK1</name>
    <name evidence="7" type="ORF">DERF_001595</name>
    <name evidence="6" type="ORF">HUG17_4692</name>
</gene>
<protein>
    <submittedName>
        <fullName evidence="6">Thiamine pyrophosphokinase 1</fullName>
    </submittedName>
    <submittedName>
        <fullName evidence="7">cAMP-dependent protein kinase subunit</fullName>
    </submittedName>
</protein>
<dbReference type="EMBL" id="SDOV01000004">
    <property type="protein sequence ID" value="KAH7641647.1"/>
    <property type="molecule type" value="Genomic_DNA"/>
</dbReference>
<evidence type="ECO:0000259" key="5">
    <source>
        <dbReference type="SMART" id="SM00983"/>
    </source>
</evidence>
<evidence type="ECO:0000256" key="4">
    <source>
        <dbReference type="ARBA" id="ARBA00022840"/>
    </source>
</evidence>
<dbReference type="OrthoDB" id="25149at2759"/>
<proteinExistence type="predicted"/>
<dbReference type="Pfam" id="PF04265">
    <property type="entry name" value="TPK_B1_binding"/>
    <property type="match status" value="1"/>
</dbReference>
<dbReference type="CDD" id="cd07995">
    <property type="entry name" value="TPK"/>
    <property type="match status" value="1"/>
</dbReference>
<dbReference type="InterPro" id="IPR036759">
    <property type="entry name" value="TPK_catalytic_sf"/>
</dbReference>
<dbReference type="NCBIfam" id="TIGR01378">
    <property type="entry name" value="thi_PPkinase"/>
    <property type="match status" value="1"/>
</dbReference>
<evidence type="ECO:0000313" key="6">
    <source>
        <dbReference type="EMBL" id="KAH7641647.1"/>
    </source>
</evidence>
<dbReference type="SUPFAM" id="SSF63862">
    <property type="entry name" value="Thiamin pyrophosphokinase, substrate-binding domain"/>
    <property type="match status" value="1"/>
</dbReference>
<dbReference type="Proteomes" id="UP000828236">
    <property type="component" value="Unassembled WGS sequence"/>
</dbReference>
<keyword evidence="1" id="KW-0808">Transferase</keyword>
<dbReference type="InterPro" id="IPR007371">
    <property type="entry name" value="TPK_catalytic"/>
</dbReference>
<dbReference type="InterPro" id="IPR007373">
    <property type="entry name" value="Thiamin_PyroPKinase_B1-bd"/>
</dbReference>
<dbReference type="InterPro" id="IPR036371">
    <property type="entry name" value="TPK_B1-bd_sf"/>
</dbReference>
<reference evidence="6" key="2">
    <citation type="submission" date="2020-06" db="EMBL/GenBank/DDBJ databases">
        <authorList>
            <person name="Ji K."/>
            <person name="Li J."/>
        </authorList>
    </citation>
    <scope>NUCLEOTIDE SEQUENCE</scope>
    <source>
        <strain evidence="6">JKM2019</strain>
        <tissue evidence="6">Whole body</tissue>
    </source>
</reference>
<accession>A0A922L9T1</accession>
<evidence type="ECO:0000313" key="8">
    <source>
        <dbReference type="Proteomes" id="UP000790347"/>
    </source>
</evidence>
<keyword evidence="2" id="KW-0547">Nucleotide-binding</keyword>
<dbReference type="GO" id="GO:0009229">
    <property type="term" value="P:thiamine diphosphate biosynthetic process"/>
    <property type="evidence" value="ECO:0007669"/>
    <property type="project" value="InterPro"/>
</dbReference>
<dbReference type="PANTHER" id="PTHR13622">
    <property type="entry name" value="THIAMIN PYROPHOSPHOKINASE"/>
    <property type="match status" value="1"/>
</dbReference>
<dbReference type="GO" id="GO:0004788">
    <property type="term" value="F:thiamine diphosphokinase activity"/>
    <property type="evidence" value="ECO:0007669"/>
    <property type="project" value="InterPro"/>
</dbReference>
<dbReference type="GO" id="GO:0005524">
    <property type="term" value="F:ATP binding"/>
    <property type="evidence" value="ECO:0007669"/>
    <property type="project" value="UniProtKB-KW"/>
</dbReference>
<comment type="caution">
    <text evidence="7">The sequence shown here is derived from an EMBL/GenBank/DDBJ whole genome shotgun (WGS) entry which is preliminary data.</text>
</comment>
<reference evidence="6" key="3">
    <citation type="journal article" date="2021" name="World Allergy Organ. J.">
        <title>Chromosome-level assembly of Dermatophagoides farinae genome and transcriptome reveals two novel allergens Der f 37 and Der f 39.</title>
        <authorList>
            <person name="Chen J."/>
            <person name="Cai Z."/>
            <person name="Fan D."/>
            <person name="Hu J."/>
            <person name="Hou Y."/>
            <person name="He Y."/>
            <person name="Zhang Z."/>
            <person name="Zhao Z."/>
            <person name="Gao P."/>
            <person name="Hu W."/>
            <person name="Sun J."/>
            <person name="Li J."/>
            <person name="Ji K."/>
        </authorList>
    </citation>
    <scope>NUCLEOTIDE SEQUENCE</scope>
    <source>
        <strain evidence="6">JKM2019</strain>
    </source>
</reference>
<dbReference type="GO" id="GO:0030975">
    <property type="term" value="F:thiamine binding"/>
    <property type="evidence" value="ECO:0007669"/>
    <property type="project" value="InterPro"/>
</dbReference>
<dbReference type="EMBL" id="ASGP02000001">
    <property type="protein sequence ID" value="KAH9527588.1"/>
    <property type="molecule type" value="Genomic_DNA"/>
</dbReference>
<dbReference type="GO" id="GO:0016301">
    <property type="term" value="F:kinase activity"/>
    <property type="evidence" value="ECO:0007669"/>
    <property type="project" value="UniProtKB-KW"/>
</dbReference>
<evidence type="ECO:0000256" key="3">
    <source>
        <dbReference type="ARBA" id="ARBA00022777"/>
    </source>
</evidence>
<dbReference type="SMART" id="SM00983">
    <property type="entry name" value="TPK_B1_binding"/>
    <property type="match status" value="1"/>
</dbReference>
<dbReference type="GO" id="GO:0006772">
    <property type="term" value="P:thiamine metabolic process"/>
    <property type="evidence" value="ECO:0007669"/>
    <property type="project" value="InterPro"/>
</dbReference>
<dbReference type="Gene3D" id="2.60.120.320">
    <property type="entry name" value="Thiamin pyrophosphokinase, thiamin-binding domain"/>
    <property type="match status" value="1"/>
</dbReference>
<dbReference type="AlphaFoldDB" id="A0A922L9T1"/>
<organism evidence="7 8">
    <name type="scientific">Dermatophagoides farinae</name>
    <name type="common">American house dust mite</name>
    <dbReference type="NCBI Taxonomy" id="6954"/>
    <lineage>
        <taxon>Eukaryota</taxon>
        <taxon>Metazoa</taxon>
        <taxon>Ecdysozoa</taxon>
        <taxon>Arthropoda</taxon>
        <taxon>Chelicerata</taxon>
        <taxon>Arachnida</taxon>
        <taxon>Acari</taxon>
        <taxon>Acariformes</taxon>
        <taxon>Sarcoptiformes</taxon>
        <taxon>Astigmata</taxon>
        <taxon>Psoroptidia</taxon>
        <taxon>Analgoidea</taxon>
        <taxon>Pyroglyphidae</taxon>
        <taxon>Dermatophagoidinae</taxon>
        <taxon>Dermatophagoides</taxon>
    </lineage>
</organism>
<keyword evidence="4" id="KW-0067">ATP-binding</keyword>
<dbReference type="SUPFAM" id="SSF63999">
    <property type="entry name" value="Thiamin pyrophosphokinase, catalytic domain"/>
    <property type="match status" value="1"/>
</dbReference>
<dbReference type="Proteomes" id="UP000790347">
    <property type="component" value="Unassembled WGS sequence"/>
</dbReference>
<dbReference type="Gene3D" id="3.40.50.10240">
    <property type="entry name" value="Thiamin pyrophosphokinase, catalytic domain"/>
    <property type="match status" value="1"/>
</dbReference>
<evidence type="ECO:0000256" key="2">
    <source>
        <dbReference type="ARBA" id="ARBA00022741"/>
    </source>
</evidence>
<reference evidence="7" key="4">
    <citation type="journal article" date="2022" name="Res Sq">
        <title>Comparative Genomics Reveals Insights into the Divergent Evolution of Astigmatic Mites and Household Pest Adaptations.</title>
        <authorList>
            <person name="Xiong Q."/>
            <person name="Wan A.T.-Y."/>
            <person name="Liu X.-Y."/>
            <person name="Fung C.S.-H."/>
            <person name="Xiao X."/>
            <person name="Malainual N."/>
            <person name="Hou J."/>
            <person name="Wang L."/>
            <person name="Wang M."/>
            <person name="Yang K."/>
            <person name="Cui Y."/>
            <person name="Leung E."/>
            <person name="Nong W."/>
            <person name="Shin S.-K."/>
            <person name="Au S."/>
            <person name="Jeong K.Y."/>
            <person name="Chew F.T."/>
            <person name="Hui J."/>
            <person name="Leung T.F."/>
            <person name="Tungtrongchitr A."/>
            <person name="Zhong N."/>
            <person name="Liu Z."/>
            <person name="Tsui S."/>
        </authorList>
    </citation>
    <scope>NUCLEOTIDE SEQUENCE</scope>
    <source>
        <strain evidence="7">Derf</strain>
        <tissue evidence="7">Whole organism</tissue>
    </source>
</reference>
<dbReference type="FunFam" id="2.60.120.320:FF:000001">
    <property type="entry name" value="Thiamine pyrophosphokinase"/>
    <property type="match status" value="1"/>
</dbReference>
<evidence type="ECO:0000256" key="1">
    <source>
        <dbReference type="ARBA" id="ARBA00022679"/>
    </source>
</evidence>
<sequence length="283" mass="32590">MDKMNLETRDFDWENCLKTIKRHGKDKNIVVMMLNHCFDTILSKFESIDQFLCNEKFKNFQEIWNNSCVRMAVDGGANVLYDMQQSNAKYDGQLLDPTFLSGDFDSIHPKVMDHFKQRGENIKIMHTPDQDHTDFTKALFILDEQVLNLNTTPAIDCILVFFSNSGRIDQYLSILSTVHNFSNNNKTFPPIILVDMVDSISFVLKKGSSHRIPKFDDANWCSLIPLCGQAKVKTVGLRWNLDENIELEFGKFISSSNEFDRNTNIVTVNVAEKPILFSTEFHL</sequence>
<feature type="domain" description="Thiamin pyrophosphokinase thiamin-binding" evidence="5">
    <location>
        <begin position="208"/>
        <end position="275"/>
    </location>
</feature>
<dbReference type="PANTHER" id="PTHR13622:SF8">
    <property type="entry name" value="THIAMIN PYROPHOSPHOKINASE 1"/>
    <property type="match status" value="1"/>
</dbReference>
<evidence type="ECO:0000313" key="7">
    <source>
        <dbReference type="EMBL" id="KAH9527588.1"/>
    </source>
</evidence>
<dbReference type="Pfam" id="PF04263">
    <property type="entry name" value="TPK_catalytic"/>
    <property type="match status" value="1"/>
</dbReference>
<reference evidence="7" key="1">
    <citation type="submission" date="2013-05" db="EMBL/GenBank/DDBJ databases">
        <authorList>
            <person name="Yim A.K.Y."/>
            <person name="Chan T.F."/>
            <person name="Ji K.M."/>
            <person name="Liu X.Y."/>
            <person name="Zhou J.W."/>
            <person name="Li R.Q."/>
            <person name="Yang K.Y."/>
            <person name="Li J."/>
            <person name="Li M."/>
            <person name="Law P.T.W."/>
            <person name="Wu Y.L."/>
            <person name="Cai Z.L."/>
            <person name="Qin H."/>
            <person name="Bao Y."/>
            <person name="Leung R.K.K."/>
            <person name="Ng P.K.S."/>
            <person name="Zou J."/>
            <person name="Zhong X.J."/>
            <person name="Ran P.X."/>
            <person name="Zhong N.S."/>
            <person name="Liu Z.G."/>
            <person name="Tsui S.K.W."/>
        </authorList>
    </citation>
    <scope>NUCLEOTIDE SEQUENCE</scope>
    <source>
        <strain evidence="7">Derf</strain>
        <tissue evidence="7">Whole organism</tissue>
    </source>
</reference>
<dbReference type="InterPro" id="IPR006282">
    <property type="entry name" value="Thi_PPkinase"/>
</dbReference>
<keyword evidence="3 7" id="KW-0418">Kinase</keyword>